<name>A0A9Q0K8T4_9MAGN</name>
<comment type="caution">
    <text evidence="2">The sequence shown here is derived from an EMBL/GenBank/DDBJ whole genome shotgun (WGS) entry which is preliminary data.</text>
</comment>
<feature type="compositionally biased region" description="Basic residues" evidence="1">
    <location>
        <begin position="108"/>
        <end position="120"/>
    </location>
</feature>
<feature type="compositionally biased region" description="Basic and acidic residues" evidence="1">
    <location>
        <begin position="60"/>
        <end position="107"/>
    </location>
</feature>
<evidence type="ECO:0000313" key="3">
    <source>
        <dbReference type="Proteomes" id="UP001141806"/>
    </source>
</evidence>
<feature type="region of interest" description="Disordered" evidence="1">
    <location>
        <begin position="1"/>
        <end position="120"/>
    </location>
</feature>
<dbReference type="Proteomes" id="UP001141806">
    <property type="component" value="Unassembled WGS sequence"/>
</dbReference>
<protein>
    <submittedName>
        <fullName evidence="2">Uncharacterized protein</fullName>
    </submittedName>
</protein>
<keyword evidence="3" id="KW-1185">Reference proteome</keyword>
<sequence length="120" mass="13389">MGKKISKKKTKEIREVVAEASSASIVEGEVSEQQTQPRRKRGRPRKIIENTQVTAEGEDEKNLAEDQKEAAAEEESDSKRMKSGEEEKHEKGGTGPSEESKTKEPPKRGGRRKSQPRKSS</sequence>
<dbReference type="EMBL" id="JAMYWD010000007">
    <property type="protein sequence ID" value="KAJ4966008.1"/>
    <property type="molecule type" value="Genomic_DNA"/>
</dbReference>
<dbReference type="AlphaFoldDB" id="A0A9Q0K8T4"/>
<accession>A0A9Q0K8T4</accession>
<evidence type="ECO:0000313" key="2">
    <source>
        <dbReference type="EMBL" id="KAJ4966008.1"/>
    </source>
</evidence>
<organism evidence="2 3">
    <name type="scientific">Protea cynaroides</name>
    <dbReference type="NCBI Taxonomy" id="273540"/>
    <lineage>
        <taxon>Eukaryota</taxon>
        <taxon>Viridiplantae</taxon>
        <taxon>Streptophyta</taxon>
        <taxon>Embryophyta</taxon>
        <taxon>Tracheophyta</taxon>
        <taxon>Spermatophyta</taxon>
        <taxon>Magnoliopsida</taxon>
        <taxon>Proteales</taxon>
        <taxon>Proteaceae</taxon>
        <taxon>Protea</taxon>
    </lineage>
</organism>
<dbReference type="PANTHER" id="PTHR37615">
    <property type="entry name" value="NUCLEOPORIN NUP159-LIKE"/>
    <property type="match status" value="1"/>
</dbReference>
<reference evidence="2" key="1">
    <citation type="journal article" date="2023" name="Plant J.">
        <title>The genome of the king protea, Protea cynaroides.</title>
        <authorList>
            <person name="Chang J."/>
            <person name="Duong T.A."/>
            <person name="Schoeman C."/>
            <person name="Ma X."/>
            <person name="Roodt D."/>
            <person name="Barker N."/>
            <person name="Li Z."/>
            <person name="Van de Peer Y."/>
            <person name="Mizrachi E."/>
        </authorList>
    </citation>
    <scope>NUCLEOTIDE SEQUENCE</scope>
    <source>
        <tissue evidence="2">Young leaves</tissue>
    </source>
</reference>
<dbReference type="PANTHER" id="PTHR37615:SF1">
    <property type="entry name" value="NUCLEOPORIN NUP159-LIKE"/>
    <property type="match status" value="1"/>
</dbReference>
<evidence type="ECO:0000256" key="1">
    <source>
        <dbReference type="SAM" id="MobiDB-lite"/>
    </source>
</evidence>
<proteinExistence type="predicted"/>
<feature type="compositionally biased region" description="Basic residues" evidence="1">
    <location>
        <begin position="1"/>
        <end position="11"/>
    </location>
</feature>
<gene>
    <name evidence="2" type="ORF">NE237_017857</name>
</gene>